<gene>
    <name evidence="1" type="ORF">K7X08_028221</name>
</gene>
<keyword evidence="2" id="KW-1185">Reference proteome</keyword>
<dbReference type="AlphaFoldDB" id="A0A9Q1MUP8"/>
<name>A0A9Q1MUP8_9SOLA</name>
<proteinExistence type="predicted"/>
<protein>
    <submittedName>
        <fullName evidence="1">Uncharacterized protein</fullName>
    </submittedName>
</protein>
<dbReference type="OrthoDB" id="1746429at2759"/>
<accession>A0A9Q1MUP8</accession>
<dbReference type="Proteomes" id="UP001152561">
    <property type="component" value="Unassembled WGS sequence"/>
</dbReference>
<evidence type="ECO:0000313" key="1">
    <source>
        <dbReference type="EMBL" id="KAJ8568688.1"/>
    </source>
</evidence>
<sequence length="119" mass="14167">MAVWILKSQDFLSVVDSCWHKRVHGYNMMAVWNKLKNVKEGLKQLTKQDFNAVEDRVLNARSVLLSMQEQMRDHQRHHEQAQNCIRKLVTRDGVLLHSEMDIEQEVVEFYKELLLTNFQ</sequence>
<evidence type="ECO:0000313" key="2">
    <source>
        <dbReference type="Proteomes" id="UP001152561"/>
    </source>
</evidence>
<comment type="caution">
    <text evidence="1">The sequence shown here is derived from an EMBL/GenBank/DDBJ whole genome shotgun (WGS) entry which is preliminary data.</text>
</comment>
<reference evidence="2" key="1">
    <citation type="journal article" date="2023" name="Proc. Natl. Acad. Sci. U.S.A.">
        <title>Genomic and structural basis for evolution of tropane alkaloid biosynthesis.</title>
        <authorList>
            <person name="Wanga Y.-J."/>
            <person name="Taina T."/>
            <person name="Yua J.-Y."/>
            <person name="Lia J."/>
            <person name="Xua B."/>
            <person name="Chenc J."/>
            <person name="D'Auriad J.C."/>
            <person name="Huanga J.-P."/>
            <person name="Huanga S.-X."/>
        </authorList>
    </citation>
    <scope>NUCLEOTIDE SEQUENCE [LARGE SCALE GENOMIC DNA]</scope>
    <source>
        <strain evidence="2">cv. KIB-2019</strain>
    </source>
</reference>
<dbReference type="EMBL" id="JAJAGQ010000003">
    <property type="protein sequence ID" value="KAJ8568688.1"/>
    <property type="molecule type" value="Genomic_DNA"/>
</dbReference>
<organism evidence="1 2">
    <name type="scientific">Anisodus acutangulus</name>
    <dbReference type="NCBI Taxonomy" id="402998"/>
    <lineage>
        <taxon>Eukaryota</taxon>
        <taxon>Viridiplantae</taxon>
        <taxon>Streptophyta</taxon>
        <taxon>Embryophyta</taxon>
        <taxon>Tracheophyta</taxon>
        <taxon>Spermatophyta</taxon>
        <taxon>Magnoliopsida</taxon>
        <taxon>eudicotyledons</taxon>
        <taxon>Gunneridae</taxon>
        <taxon>Pentapetalae</taxon>
        <taxon>asterids</taxon>
        <taxon>lamiids</taxon>
        <taxon>Solanales</taxon>
        <taxon>Solanaceae</taxon>
        <taxon>Solanoideae</taxon>
        <taxon>Hyoscyameae</taxon>
        <taxon>Anisodus</taxon>
    </lineage>
</organism>